<dbReference type="PANTHER" id="PTHR22605:SF16">
    <property type="entry name" value="E3 UBIQUITIN-PROTEIN LIGASE RNF213"/>
    <property type="match status" value="1"/>
</dbReference>
<dbReference type="OrthoDB" id="5976613at2759"/>
<keyword evidence="2" id="KW-1185">Reference proteome</keyword>
<dbReference type="GO" id="GO:0016887">
    <property type="term" value="F:ATP hydrolysis activity"/>
    <property type="evidence" value="ECO:0007669"/>
    <property type="project" value="InterPro"/>
</dbReference>
<dbReference type="AlphaFoldDB" id="A0A9X0CFT2"/>
<evidence type="ECO:0000313" key="1">
    <source>
        <dbReference type="EMBL" id="KAJ7339382.1"/>
    </source>
</evidence>
<name>A0A9X0CFT2_9CNID</name>
<proteinExistence type="predicted"/>
<protein>
    <submittedName>
        <fullName evidence="1">Uncharacterized protein</fullName>
    </submittedName>
</protein>
<dbReference type="EMBL" id="MU827779">
    <property type="protein sequence ID" value="KAJ7339382.1"/>
    <property type="molecule type" value="Genomic_DNA"/>
</dbReference>
<dbReference type="InterPro" id="IPR031248">
    <property type="entry name" value="RNF213"/>
</dbReference>
<dbReference type="GO" id="GO:0004842">
    <property type="term" value="F:ubiquitin-protein transferase activity"/>
    <property type="evidence" value="ECO:0007669"/>
    <property type="project" value="InterPro"/>
</dbReference>
<accession>A0A9X0CFT2</accession>
<reference evidence="1" key="1">
    <citation type="submission" date="2023-01" db="EMBL/GenBank/DDBJ databases">
        <title>Genome assembly of the deep-sea coral Lophelia pertusa.</title>
        <authorList>
            <person name="Herrera S."/>
            <person name="Cordes E."/>
        </authorList>
    </citation>
    <scope>NUCLEOTIDE SEQUENCE</scope>
    <source>
        <strain evidence="1">USNM1676648</strain>
        <tissue evidence="1">Polyp</tissue>
    </source>
</reference>
<evidence type="ECO:0000313" key="2">
    <source>
        <dbReference type="Proteomes" id="UP001163046"/>
    </source>
</evidence>
<dbReference type="Proteomes" id="UP001163046">
    <property type="component" value="Unassembled WGS sequence"/>
</dbReference>
<organism evidence="1 2">
    <name type="scientific">Desmophyllum pertusum</name>
    <dbReference type="NCBI Taxonomy" id="174260"/>
    <lineage>
        <taxon>Eukaryota</taxon>
        <taxon>Metazoa</taxon>
        <taxon>Cnidaria</taxon>
        <taxon>Anthozoa</taxon>
        <taxon>Hexacorallia</taxon>
        <taxon>Scleractinia</taxon>
        <taxon>Caryophylliina</taxon>
        <taxon>Caryophylliidae</taxon>
        <taxon>Desmophyllum</taxon>
    </lineage>
</organism>
<sequence>MGFTGDFKVIEELRNQWSTEFKQKPLNSIGENFSEACRALKSLDVNRTRCFKAVVDSRLLVEWLRDTIASTQELKVLVDLALISVGECPMETDRISNLHSSCLGFAPLIFDLRESEEHRVNFDHLMKACDLVWKAMETDHRLPQKLYDTSRHLEWLKTVKESHGPVAMTSLAQAKTINFIGVYVVGNLDTKIDLPTDQGRRLSFNDVIQLTIPLKDGSEEVENKTYSVDELKDLQSKLMLIAGKAERWKDEVEQFAKAS</sequence>
<gene>
    <name evidence="1" type="ORF">OS493_005777</name>
</gene>
<comment type="caution">
    <text evidence="1">The sequence shown here is derived from an EMBL/GenBank/DDBJ whole genome shotgun (WGS) entry which is preliminary data.</text>
</comment>
<dbReference type="PANTHER" id="PTHR22605">
    <property type="entry name" value="RZ-TYPE DOMAIN-CONTAINING PROTEIN"/>
    <property type="match status" value="1"/>
</dbReference>